<keyword evidence="1" id="KW-0472">Membrane</keyword>
<proteinExistence type="predicted"/>
<dbReference type="Proteomes" id="UP000006465">
    <property type="component" value="Chromosome"/>
</dbReference>
<dbReference type="AlphaFoldDB" id="A0AAX1FKB5"/>
<evidence type="ECO:0000313" key="2">
    <source>
        <dbReference type="EMBL" id="QGW56946.1"/>
    </source>
</evidence>
<accession>A0AAX1FKB5</accession>
<organism evidence="2 3">
    <name type="scientific">Corynebacterium pseudotuberculosis 258</name>
    <dbReference type="NCBI Taxonomy" id="1168865"/>
    <lineage>
        <taxon>Bacteria</taxon>
        <taxon>Bacillati</taxon>
        <taxon>Actinomycetota</taxon>
        <taxon>Actinomycetes</taxon>
        <taxon>Mycobacteriales</taxon>
        <taxon>Corynebacteriaceae</taxon>
        <taxon>Corynebacterium</taxon>
    </lineage>
</organism>
<evidence type="ECO:0000313" key="3">
    <source>
        <dbReference type="Proteomes" id="UP000006465"/>
    </source>
</evidence>
<evidence type="ECO:0008006" key="4">
    <source>
        <dbReference type="Google" id="ProtNLM"/>
    </source>
</evidence>
<evidence type="ECO:0000256" key="1">
    <source>
        <dbReference type="SAM" id="Phobius"/>
    </source>
</evidence>
<feature type="transmembrane region" description="Helical" evidence="1">
    <location>
        <begin position="21"/>
        <end position="40"/>
    </location>
</feature>
<reference evidence="2 3" key="1">
    <citation type="journal article" date="2013" name="J. Biotechnol.">
        <title>Genome sequence of Corynebacterium pseudotuberculosis biovar equi strain 258 and prediction of antigenic targets to improve biotechnological vaccine production.</title>
        <authorList>
            <person name="Soares S.C."/>
            <person name="Trost E."/>
            <person name="Ramos R.T."/>
            <person name="Carneiro A.R."/>
            <person name="Santos A.R."/>
            <person name="Pinto A.C."/>
            <person name="Barbosa E."/>
            <person name="Aburjaile F."/>
            <person name="Ali A."/>
            <person name="Diniz C.A."/>
            <person name="Hassan S.S."/>
            <person name="Fiaux K."/>
            <person name="Guimaraes L.C."/>
            <person name="Bakhtiar S.M."/>
            <person name="Pereira U."/>
            <person name="Almeida S.S."/>
            <person name="Abreu V.A."/>
            <person name="Rocha F.S."/>
            <person name="Dorella F.A."/>
            <person name="Miyoshi A."/>
            <person name="Silva A."/>
            <person name="Azevedo V."/>
            <person name="Tauch A."/>
        </authorList>
    </citation>
    <scope>NUCLEOTIDE SEQUENCE [LARGE SCALE GENOMIC DNA]</scope>
    <source>
        <strain evidence="2 3">258</strain>
    </source>
</reference>
<sequence>MLIATQKTSLTMEVNKNRISAAGFLSLENLTALILGYQIILIPRTKPNLEFTNLCLIPETRECRATRIYSSVS</sequence>
<dbReference type="KEGG" id="coe:CP258_03735"/>
<gene>
    <name evidence="2" type="ORF">CP258_03735</name>
</gene>
<protein>
    <recommendedName>
        <fullName evidence="4">Transposase</fullName>
    </recommendedName>
</protein>
<keyword evidence="1" id="KW-0812">Transmembrane</keyword>
<keyword evidence="1" id="KW-1133">Transmembrane helix</keyword>
<dbReference type="EMBL" id="CP003540">
    <property type="protein sequence ID" value="QGW56946.1"/>
    <property type="molecule type" value="Genomic_DNA"/>
</dbReference>
<name>A0AAX1FKB5_CORPS</name>